<accession>A0A382W4W8</accession>
<sequence length="43" mass="4543">MILGSGMAAISTTLLSLLSSGDHILFQNDIYGGTRNLAEAQFD</sequence>
<dbReference type="Gene3D" id="3.40.640.10">
    <property type="entry name" value="Type I PLP-dependent aspartate aminotransferase-like (Major domain)"/>
    <property type="match status" value="1"/>
</dbReference>
<name>A0A382W4W8_9ZZZZ</name>
<proteinExistence type="predicted"/>
<reference evidence="3" key="1">
    <citation type="submission" date="2018-05" db="EMBL/GenBank/DDBJ databases">
        <authorList>
            <person name="Lanie J.A."/>
            <person name="Ng W.-L."/>
            <person name="Kazmierczak K.M."/>
            <person name="Andrzejewski T.M."/>
            <person name="Davidsen T.M."/>
            <person name="Wayne K.J."/>
            <person name="Tettelin H."/>
            <person name="Glass J.I."/>
            <person name="Rusch D."/>
            <person name="Podicherti R."/>
            <person name="Tsui H.-C.T."/>
            <person name="Winkler M.E."/>
        </authorList>
    </citation>
    <scope>NUCLEOTIDE SEQUENCE</scope>
</reference>
<evidence type="ECO:0000313" key="3">
    <source>
        <dbReference type="EMBL" id="SVD53640.1"/>
    </source>
</evidence>
<dbReference type="InterPro" id="IPR015421">
    <property type="entry name" value="PyrdxlP-dep_Trfase_major"/>
</dbReference>
<organism evidence="3">
    <name type="scientific">marine metagenome</name>
    <dbReference type="NCBI Taxonomy" id="408172"/>
    <lineage>
        <taxon>unclassified sequences</taxon>
        <taxon>metagenomes</taxon>
        <taxon>ecological metagenomes</taxon>
    </lineage>
</organism>
<gene>
    <name evidence="3" type="ORF">METZ01_LOCUS406494</name>
</gene>
<dbReference type="GO" id="GO:0019346">
    <property type="term" value="P:transsulfuration"/>
    <property type="evidence" value="ECO:0007669"/>
    <property type="project" value="InterPro"/>
</dbReference>
<evidence type="ECO:0000256" key="2">
    <source>
        <dbReference type="ARBA" id="ARBA00022898"/>
    </source>
</evidence>
<dbReference type="Pfam" id="PF01053">
    <property type="entry name" value="Cys_Met_Meta_PP"/>
    <property type="match status" value="1"/>
</dbReference>
<feature type="non-terminal residue" evidence="3">
    <location>
        <position position="43"/>
    </location>
</feature>
<dbReference type="GO" id="GO:0030170">
    <property type="term" value="F:pyridoxal phosphate binding"/>
    <property type="evidence" value="ECO:0007669"/>
    <property type="project" value="InterPro"/>
</dbReference>
<evidence type="ECO:0000256" key="1">
    <source>
        <dbReference type="ARBA" id="ARBA00001933"/>
    </source>
</evidence>
<evidence type="ECO:0008006" key="4">
    <source>
        <dbReference type="Google" id="ProtNLM"/>
    </source>
</evidence>
<protein>
    <recommendedName>
        <fullName evidence="4">Cystathionine beta-lyase</fullName>
    </recommendedName>
</protein>
<dbReference type="AlphaFoldDB" id="A0A382W4W8"/>
<dbReference type="InterPro" id="IPR000277">
    <property type="entry name" value="Cys/Met-Metab_PyrdxlP-dep_enz"/>
</dbReference>
<keyword evidence="2" id="KW-0663">Pyridoxal phosphate</keyword>
<dbReference type="EMBL" id="UINC01156937">
    <property type="protein sequence ID" value="SVD53640.1"/>
    <property type="molecule type" value="Genomic_DNA"/>
</dbReference>
<dbReference type="InterPro" id="IPR015424">
    <property type="entry name" value="PyrdxlP-dep_Trfase"/>
</dbReference>
<dbReference type="SUPFAM" id="SSF53383">
    <property type="entry name" value="PLP-dependent transferases"/>
    <property type="match status" value="1"/>
</dbReference>
<comment type="cofactor">
    <cofactor evidence="1">
        <name>pyridoxal 5'-phosphate</name>
        <dbReference type="ChEBI" id="CHEBI:597326"/>
    </cofactor>
</comment>